<dbReference type="EMBL" id="CP139368">
    <property type="protein sequence ID" value="WPR90921.1"/>
    <property type="molecule type" value="Genomic_DNA"/>
</dbReference>
<keyword evidence="3" id="KW-1185">Reference proteome</keyword>
<dbReference type="InterPro" id="IPR001447">
    <property type="entry name" value="Arylamine_N-AcTrfase"/>
</dbReference>
<dbReference type="PANTHER" id="PTHR11786">
    <property type="entry name" value="N-HYDROXYARYLAMINE O-ACETYLTRANSFERASE"/>
    <property type="match status" value="1"/>
</dbReference>
<dbReference type="Gene3D" id="2.40.128.150">
    <property type="entry name" value="Cysteine proteinases"/>
    <property type="match status" value="1"/>
</dbReference>
<accession>A0ABZ0SRN1</accession>
<comment type="similarity">
    <text evidence="1">Belongs to the arylamine N-acetyltransferase family.</text>
</comment>
<dbReference type="SUPFAM" id="SSF54001">
    <property type="entry name" value="Cysteine proteinases"/>
    <property type="match status" value="1"/>
</dbReference>
<dbReference type="PANTHER" id="PTHR11786:SF0">
    <property type="entry name" value="ARYLAMINE N-ACETYLTRANSFERASE 4-RELATED"/>
    <property type="match status" value="1"/>
</dbReference>
<gene>
    <name evidence="2" type="ORF">SM116_06415</name>
</gene>
<evidence type="ECO:0000256" key="1">
    <source>
        <dbReference type="ARBA" id="ARBA00006547"/>
    </source>
</evidence>
<organism evidence="2 3">
    <name type="scientific">Microbacterium rhizosphaerae</name>
    <dbReference type="NCBI Taxonomy" id="1678237"/>
    <lineage>
        <taxon>Bacteria</taxon>
        <taxon>Bacillati</taxon>
        <taxon>Actinomycetota</taxon>
        <taxon>Actinomycetes</taxon>
        <taxon>Micrococcales</taxon>
        <taxon>Microbacteriaceae</taxon>
        <taxon>Microbacterium</taxon>
    </lineage>
</organism>
<protein>
    <submittedName>
        <fullName evidence="2">Arylamine N-acetyltransferase</fullName>
    </submittedName>
</protein>
<evidence type="ECO:0000313" key="2">
    <source>
        <dbReference type="EMBL" id="WPR90921.1"/>
    </source>
</evidence>
<dbReference type="Proteomes" id="UP001323798">
    <property type="component" value="Chromosome"/>
</dbReference>
<dbReference type="RefSeq" id="WP_320943624.1">
    <property type="nucleotide sequence ID" value="NZ_BAABEU010000004.1"/>
</dbReference>
<sequence>MTPDTPSHPAWVAPYLTRLGVDSVESLGAPTLDTLCGLHRAHVERIAFENIDIQRGRPQGISPEESIDRILAGRGGYCFNLNNAFASLLTALGYDVTLHRGQINGSVEQAKATADEYGTHMALTVLIEGERWSIDVGLANSHYEPIPLREGVHTQGPFTFRLEPLPEVGPDAWRFFTDPVQTTFHSMDFTLAPARWEDFTGYHIKLSTSPKSGFVQIGELFRRDALGTDFVLNDELTRDDAGGRSTRILTSAAEWFGIAEDMFQLDLSDINDAERAQLFDQMQRAEAAWRASQQAANV</sequence>
<proteinExistence type="inferred from homology"/>
<evidence type="ECO:0000313" key="3">
    <source>
        <dbReference type="Proteomes" id="UP001323798"/>
    </source>
</evidence>
<reference evidence="2 3" key="1">
    <citation type="submission" date="2023-11" db="EMBL/GenBank/DDBJ databases">
        <title>Genome sequence of Microbacterium rhizosphaerae KACC 19337.</title>
        <authorList>
            <person name="Choi H."/>
            <person name="Kim S."/>
            <person name="Kim Y."/>
            <person name="Kwon S.-W."/>
            <person name="Heo J."/>
        </authorList>
    </citation>
    <scope>NUCLEOTIDE SEQUENCE [LARGE SCALE GENOMIC DNA]</scope>
    <source>
        <strain evidence="2 3">KACC 19337</strain>
    </source>
</reference>
<dbReference type="Gene3D" id="3.30.2140.10">
    <property type="entry name" value="Arylamine N-acetyltransferase"/>
    <property type="match status" value="1"/>
</dbReference>
<dbReference type="InterPro" id="IPR038765">
    <property type="entry name" value="Papain-like_cys_pep_sf"/>
</dbReference>
<dbReference type="Pfam" id="PF00797">
    <property type="entry name" value="Acetyltransf_2"/>
    <property type="match status" value="1"/>
</dbReference>
<name>A0ABZ0SRN1_9MICO</name>